<feature type="domain" description="Tail specific protease" evidence="1">
    <location>
        <begin position="123"/>
        <end position="281"/>
    </location>
</feature>
<accession>A0A926NU33</accession>
<dbReference type="Proteomes" id="UP000619078">
    <property type="component" value="Unassembled WGS sequence"/>
</dbReference>
<sequence length="342" mass="38505">MPFTLKQVAGNYAIDVCLDSKYNSIKGQTLLSINGISRKELVQKCALATTGFPEQRTATALRQFGYLYPWASKLKTTFLLKTNNGKSFNITGITLKEWDNYLAIKANKADCEERFSYTRHNDAGYINACSFDVKPKGKYSLDSIKHKIDGIFRQIKQDGVNKLVIDISHNEGGNSSVGDYLISYIYGKPYMDYQTNWKRSDEYLQLLKSWGIENPSYAAEPVGKVLRYPSEQVNPEIVPNTFSGKVIIVIGPATFSSALSFATLIRDNHIAKLIGQTPVNGHPNGFGEMYYTNLPHTQIFVRFGVKEHIRPAGKISDNNLRPDVALTESQMMDIDKLVRQNY</sequence>
<name>A0A926NU33_9SPHI</name>
<evidence type="ECO:0000313" key="3">
    <source>
        <dbReference type="Proteomes" id="UP000619078"/>
    </source>
</evidence>
<dbReference type="InterPro" id="IPR029045">
    <property type="entry name" value="ClpP/crotonase-like_dom_sf"/>
</dbReference>
<dbReference type="Gene3D" id="3.90.226.10">
    <property type="entry name" value="2-enoyl-CoA Hydratase, Chain A, domain 1"/>
    <property type="match status" value="1"/>
</dbReference>
<keyword evidence="3" id="KW-1185">Reference proteome</keyword>
<organism evidence="2 3">
    <name type="scientific">Mucilaginibacter glaciei</name>
    <dbReference type="NCBI Taxonomy" id="2772109"/>
    <lineage>
        <taxon>Bacteria</taxon>
        <taxon>Pseudomonadati</taxon>
        <taxon>Bacteroidota</taxon>
        <taxon>Sphingobacteriia</taxon>
        <taxon>Sphingobacteriales</taxon>
        <taxon>Sphingobacteriaceae</taxon>
        <taxon>Mucilaginibacter</taxon>
    </lineage>
</organism>
<dbReference type="Pfam" id="PF03572">
    <property type="entry name" value="Peptidase_S41"/>
    <property type="match status" value="1"/>
</dbReference>
<comment type="caution">
    <text evidence="2">The sequence shown here is derived from an EMBL/GenBank/DDBJ whole genome shotgun (WGS) entry which is preliminary data.</text>
</comment>
<evidence type="ECO:0000313" key="2">
    <source>
        <dbReference type="EMBL" id="MBD1394627.1"/>
    </source>
</evidence>
<reference evidence="2" key="1">
    <citation type="submission" date="2020-09" db="EMBL/GenBank/DDBJ databases">
        <title>Novel species of Mucilaginibacter isolated from a glacier on the Tibetan Plateau.</title>
        <authorList>
            <person name="Liu Q."/>
            <person name="Xin Y.-H."/>
        </authorList>
    </citation>
    <scope>NUCLEOTIDE SEQUENCE</scope>
    <source>
        <strain evidence="2">ZB1P21</strain>
    </source>
</reference>
<dbReference type="EMBL" id="JACWMX010000006">
    <property type="protein sequence ID" value="MBD1394627.1"/>
    <property type="molecule type" value="Genomic_DNA"/>
</dbReference>
<dbReference type="InterPro" id="IPR005151">
    <property type="entry name" value="Tail-specific_protease"/>
</dbReference>
<dbReference type="GO" id="GO:0008236">
    <property type="term" value="F:serine-type peptidase activity"/>
    <property type="evidence" value="ECO:0007669"/>
    <property type="project" value="InterPro"/>
</dbReference>
<dbReference type="AlphaFoldDB" id="A0A926NU33"/>
<dbReference type="SUPFAM" id="SSF52096">
    <property type="entry name" value="ClpP/crotonase"/>
    <property type="match status" value="1"/>
</dbReference>
<dbReference type="GO" id="GO:0006508">
    <property type="term" value="P:proteolysis"/>
    <property type="evidence" value="ECO:0007669"/>
    <property type="project" value="InterPro"/>
</dbReference>
<gene>
    <name evidence="2" type="ORF">IDJ76_16080</name>
</gene>
<proteinExistence type="predicted"/>
<protein>
    <recommendedName>
        <fullName evidence="1">Tail specific protease domain-containing protein</fullName>
    </recommendedName>
</protein>
<evidence type="ECO:0000259" key="1">
    <source>
        <dbReference type="Pfam" id="PF03572"/>
    </source>
</evidence>